<dbReference type="PANTHER" id="PTHR23099">
    <property type="entry name" value="TRANSCRIPTIONAL REGULATOR"/>
    <property type="match status" value="1"/>
</dbReference>
<keyword evidence="4" id="KW-1185">Reference proteome</keyword>
<proteinExistence type="predicted"/>
<evidence type="ECO:0000256" key="1">
    <source>
        <dbReference type="SAM" id="MobiDB-lite"/>
    </source>
</evidence>
<dbReference type="Pfam" id="PF17283">
    <property type="entry name" value="Zn_ribbon_SprT"/>
    <property type="match status" value="1"/>
</dbReference>
<feature type="compositionally biased region" description="Acidic residues" evidence="1">
    <location>
        <begin position="287"/>
        <end position="301"/>
    </location>
</feature>
<feature type="compositionally biased region" description="Basic and acidic residues" evidence="1">
    <location>
        <begin position="111"/>
        <end position="125"/>
    </location>
</feature>
<dbReference type="InterPro" id="IPR036910">
    <property type="entry name" value="HMG_box_dom_sf"/>
</dbReference>
<dbReference type="SUPFAM" id="SSF47095">
    <property type="entry name" value="HMG-box"/>
    <property type="match status" value="1"/>
</dbReference>
<name>A0A8K0A697_BRALA</name>
<dbReference type="GO" id="GO:0005634">
    <property type="term" value="C:nucleus"/>
    <property type="evidence" value="ECO:0007669"/>
    <property type="project" value="TreeGrafter"/>
</dbReference>
<feature type="compositionally biased region" description="Basic and acidic residues" evidence="1">
    <location>
        <begin position="44"/>
        <end position="70"/>
    </location>
</feature>
<dbReference type="GO" id="GO:0006974">
    <property type="term" value="P:DNA damage response"/>
    <property type="evidence" value="ECO:0007669"/>
    <property type="project" value="UniProtKB-ARBA"/>
</dbReference>
<dbReference type="Pfam" id="PF10263">
    <property type="entry name" value="SprT-like"/>
    <property type="match status" value="1"/>
</dbReference>
<sequence length="706" mass="77662">MAGVADRPRGDDDDNMSSLLARVSKKLGWDKFGSLEDALQEVEAKTPDWKGGKKRNFFDSRDDKKSRLSNKENTSNNIPADRVRSYSDGCILQQGSSKKDTSKTIPSTNDYHADKTGLPKVKDSNESPYFSTSGAKTVSKREISLSDKPSLSNCPFNSLSQKKHSVRNTVSSSSDSEGPVPAVKPKLTGVRKRSSAEKGRSQGCSSSDKCGGSRKMGSLDLPRPDNSNVCTSEEDSAAGSSKDPSRASPVLVSSDSDDFESFVQKMKSPTSSRPSQPSAAHASLDDFIVDSEDDSDGEDDVFGPVTPRSSNPVYVVASSSDEDEFQKGIIARYRSPKPSSGLRRPKKAGSSRKGSHRLLSSSSSDEDQPRILSWRGNTPLGKNNTPLRKNNTSLRKNNTPFRNDNTPLRKQVLQKSFLTPQAPPGYSKPSLSVPKVPTAANPRAKSTSAAEPSLTAAPRRNSEPTSFLSSLSTPARGKAPASPFVSEFKKNREELVKKLFKLYNETVFDNKLSADMSVTWNNKMRKTAGFCYTGRSKLNRAALVARIELSEKVCDSAERVRDTLIHEMCHAATWVLNGVKDGHGRYWQFWARKANQSHPSLPVITRCHTYAINTKFTYQCTECGYKLGRHSKSLDVERQVCGYCRGRFQLVNKDGTPAKTRAPSKFALFVKERYGSLKKENTGVPHREVMRLLSSEFASKTRISSS</sequence>
<feature type="compositionally biased region" description="Polar residues" evidence="1">
    <location>
        <begin position="147"/>
        <end position="160"/>
    </location>
</feature>
<dbReference type="AlphaFoldDB" id="A0A8K0A697"/>
<dbReference type="InterPro" id="IPR035240">
    <property type="entry name" value="SprT_Zn_ribbon"/>
</dbReference>
<dbReference type="Proteomes" id="UP000838412">
    <property type="component" value="Chromosome 6"/>
</dbReference>
<feature type="compositionally biased region" description="Polar residues" evidence="1">
    <location>
        <begin position="126"/>
        <end position="136"/>
    </location>
</feature>
<gene>
    <name evidence="3" type="primary">GCNA</name>
    <name evidence="3" type="ORF">BLAG_LOCUS21485</name>
</gene>
<dbReference type="InterPro" id="IPR006640">
    <property type="entry name" value="SprT-like_domain"/>
</dbReference>
<dbReference type="CDD" id="cd00084">
    <property type="entry name" value="HMG-box_SF"/>
    <property type="match status" value="1"/>
</dbReference>
<evidence type="ECO:0000313" key="3">
    <source>
        <dbReference type="EMBL" id="CAH1268589.1"/>
    </source>
</evidence>
<feature type="compositionally biased region" description="Basic residues" evidence="1">
    <location>
        <begin position="343"/>
        <end position="356"/>
    </location>
</feature>
<evidence type="ECO:0000259" key="2">
    <source>
        <dbReference type="SMART" id="SM00731"/>
    </source>
</evidence>
<feature type="compositionally biased region" description="Polar residues" evidence="1">
    <location>
        <begin position="463"/>
        <end position="473"/>
    </location>
</feature>
<organism evidence="3 4">
    <name type="scientific">Branchiostoma lanceolatum</name>
    <name type="common">Common lancelet</name>
    <name type="synonym">Amphioxus lanceolatum</name>
    <dbReference type="NCBI Taxonomy" id="7740"/>
    <lineage>
        <taxon>Eukaryota</taxon>
        <taxon>Metazoa</taxon>
        <taxon>Chordata</taxon>
        <taxon>Cephalochordata</taxon>
        <taxon>Leptocardii</taxon>
        <taxon>Amphioxiformes</taxon>
        <taxon>Branchiostomatidae</taxon>
        <taxon>Branchiostoma</taxon>
    </lineage>
</organism>
<feature type="region of interest" description="Disordered" evidence="1">
    <location>
        <begin position="44"/>
        <end position="482"/>
    </location>
</feature>
<accession>A0A8K0A697</accession>
<feature type="domain" description="SprT-like" evidence="2">
    <location>
        <begin position="493"/>
        <end position="651"/>
    </location>
</feature>
<feature type="compositionally biased region" description="Polar residues" evidence="1">
    <location>
        <begin position="380"/>
        <end position="419"/>
    </location>
</feature>
<feature type="compositionally biased region" description="Polar residues" evidence="1">
    <location>
        <begin position="267"/>
        <end position="278"/>
    </location>
</feature>
<evidence type="ECO:0000313" key="4">
    <source>
        <dbReference type="Proteomes" id="UP000838412"/>
    </source>
</evidence>
<dbReference type="EMBL" id="OV696691">
    <property type="protein sequence ID" value="CAH1268589.1"/>
    <property type="molecule type" value="Genomic_DNA"/>
</dbReference>
<dbReference type="PANTHER" id="PTHR23099:SF0">
    <property type="entry name" value="GERM CELL NUCLEAR ACIDIC PROTEIN"/>
    <property type="match status" value="1"/>
</dbReference>
<reference evidence="3" key="1">
    <citation type="submission" date="2022-01" db="EMBL/GenBank/DDBJ databases">
        <authorList>
            <person name="Braso-Vives M."/>
        </authorList>
    </citation>
    <scope>NUCLEOTIDE SEQUENCE</scope>
</reference>
<dbReference type="OrthoDB" id="20772at2759"/>
<protein>
    <submittedName>
        <fullName evidence="3">GCNA protein</fullName>
    </submittedName>
</protein>
<dbReference type="SMART" id="SM00731">
    <property type="entry name" value="SprT"/>
    <property type="match status" value="1"/>
</dbReference>